<gene>
    <name evidence="2" type="ORF">C731_3462</name>
</gene>
<dbReference type="InterPro" id="IPR041313">
    <property type="entry name" value="DUF5642"/>
</dbReference>
<evidence type="ECO:0000259" key="1">
    <source>
        <dbReference type="Pfam" id="PF18702"/>
    </source>
</evidence>
<dbReference type="Pfam" id="PF18702">
    <property type="entry name" value="DUF5642"/>
    <property type="match status" value="1"/>
</dbReference>
<protein>
    <recommendedName>
        <fullName evidence="1">DUF5642 domain-containing protein</fullName>
    </recommendedName>
</protein>
<sequence>MVGALCAGVVTACGTGQSVDLSQADIARVKEVRSTFGQQFQVTDIGPTGIDPRLLEPPKLPAELKFDPADCGSFVTAQVLPPGVKGNMAATTAEGEGNRFITIAVETSEPVAVNRPAENCQRVGFAGGGVRGLLEVVEAPQIDGAETLGTHRVLQTIVNGKPGTGELYNYIASFGTVLVIVVANPLVEPNKPVVPVDTERARELLTRAAAAVLGR</sequence>
<comment type="caution">
    <text evidence="2">The sequence shown here is derived from an EMBL/GenBank/DDBJ whole genome shotgun (WGS) entry which is preliminary data.</text>
</comment>
<dbReference type="Proteomes" id="UP000006265">
    <property type="component" value="Unassembled WGS sequence"/>
</dbReference>
<keyword evidence="3" id="KW-1185">Reference proteome</keyword>
<evidence type="ECO:0000313" key="2">
    <source>
        <dbReference type="EMBL" id="EKF22719.1"/>
    </source>
</evidence>
<accession>K5BJ94</accession>
<reference evidence="2 3" key="1">
    <citation type="journal article" date="2012" name="J. Bacteriol.">
        <title>Genome sequence of Mycobacterium hassiacum DSM 44199, a rare source of heat-stable mycobacterial proteins.</title>
        <authorList>
            <person name="Tiago I."/>
            <person name="Maranha A."/>
            <person name="Mendes V."/>
            <person name="Alarico S."/>
            <person name="Moynihan P.J."/>
            <person name="Clarke A.J."/>
            <person name="Macedo-Ribeiro S."/>
            <person name="Pereira P.J."/>
            <person name="Empadinhas N."/>
        </authorList>
    </citation>
    <scope>NUCLEOTIDE SEQUENCE [LARGE SCALE GENOMIC DNA]</scope>
    <source>
        <strain evidence="3">DSM 44199 / CIP 105218 / JCM 12690 / 3849</strain>
    </source>
</reference>
<feature type="domain" description="DUF5642" evidence="1">
    <location>
        <begin position="25"/>
        <end position="212"/>
    </location>
</feature>
<dbReference type="AlphaFoldDB" id="K5BJ94"/>
<proteinExistence type="predicted"/>
<dbReference type="PATRIC" id="fig|1122247.3.peg.3318"/>
<dbReference type="eggNOG" id="ENOG5031FDQ">
    <property type="taxonomic scope" value="Bacteria"/>
</dbReference>
<dbReference type="EMBL" id="AMRA01000095">
    <property type="protein sequence ID" value="EKF22719.1"/>
    <property type="molecule type" value="Genomic_DNA"/>
</dbReference>
<organism evidence="2 3">
    <name type="scientific">Mycolicibacterium hassiacum (strain DSM 44199 / CIP 105218 / JCM 12690 / 3849)</name>
    <name type="common">Mycobacterium hassiacum</name>
    <dbReference type="NCBI Taxonomy" id="1122247"/>
    <lineage>
        <taxon>Bacteria</taxon>
        <taxon>Bacillati</taxon>
        <taxon>Actinomycetota</taxon>
        <taxon>Actinomycetes</taxon>
        <taxon>Mycobacteriales</taxon>
        <taxon>Mycobacteriaceae</taxon>
        <taxon>Mycolicibacterium</taxon>
    </lineage>
</organism>
<name>K5BJ94_MYCHD</name>
<evidence type="ECO:0000313" key="3">
    <source>
        <dbReference type="Proteomes" id="UP000006265"/>
    </source>
</evidence>
<dbReference type="STRING" id="1122247.GCA_000379865_04142"/>